<keyword evidence="6" id="KW-1185">Reference proteome</keyword>
<evidence type="ECO:0000256" key="3">
    <source>
        <dbReference type="SAM" id="Phobius"/>
    </source>
</evidence>
<dbReference type="Gene3D" id="3.30.300.30">
    <property type="match status" value="1"/>
</dbReference>
<keyword evidence="2" id="KW-0597">Phosphoprotein</keyword>
<dbReference type="Proteomes" id="UP000016936">
    <property type="component" value="Unassembled WGS sequence"/>
</dbReference>
<dbReference type="CDD" id="cd17653">
    <property type="entry name" value="A_NRPS_GliP_like"/>
    <property type="match status" value="1"/>
</dbReference>
<dbReference type="InterPro" id="IPR052979">
    <property type="entry name" value="Adenylate-forming_domain"/>
</dbReference>
<proteinExistence type="predicted"/>
<feature type="transmembrane region" description="Helical" evidence="3">
    <location>
        <begin position="772"/>
        <end position="788"/>
    </location>
</feature>
<keyword evidence="3" id="KW-1133">Transmembrane helix</keyword>
<keyword evidence="3" id="KW-0472">Membrane</keyword>
<evidence type="ECO:0000259" key="4">
    <source>
        <dbReference type="Pfam" id="PF00501"/>
    </source>
</evidence>
<sequence length="1031" mass="113459">MKTNNCFQAMSCLPEEDRRRISSFGQGPTVPVPHSVVHEAFEKIAETHPHTVAATFAGNSLTYQQLDEAANQLANRLIHTGLKPKQRVCLVVQRSFEMLIGIFAILKAGCQYVPVDGGVASEVALTHILSDSGATFILCLPKFVERTQKVAKQDAVIIALEANVGASFPSTRPSVPVSQHDGAYAIYTSGSTGTPKGVDVAHSNVTNALLLNPARLDITVGSKVAQVLNIAFDMGKLYKKFRRKLPNKWPGAWEILACLMNGGTLYLRGSDWTATLREVDTLISTPSILSKYRRQSFPNIKYVVTGGEPCPKALADEWAENACFYNICGPTEITILNSAHRHTPGQFLSIGKPLPNTTCYLLDADEQPVPVGQKGTMWVGGAGVTRGYINLPELTARRYKHDKFVNDGSRMFNTGDIARWREDGSLDMLGREDDQVKIKGFRVELDGITAVVESFQNVRRGAAMLVENALCAFYATEGSVDEEALKSFTQKHLPYYSVPEKWVKVDSIPLTNNGKVDRKVLRELVSAQSSHTPTNEKFTETFKPSLVSVNVETYSSGGSSTASLKDPEKSAVIITSGDSELGISAEDLAEKLPEALPPKNSYHGLRWVRHRGLILYRRFLSVVILANIGVAVFLLHRRIGENKDILANLSLATAANLVVAVLMRSEPVVNLLFTVFCSVPTFFPLAIRRQCARIFHIGGIHSGCAMAAIMWHFIFTIDSTVDIAKPTYMRRISVAPVVVSWLALLILLMIGSTSHPTFRVKYHNLWEMTHRFGGWTCLALLWTLTFLATKDLNPELPIATAYLRSPGIWLLSVATAAIIFPWLHLRKVPVRSEVLSNHAIRLWFDYTTPVVGTAVRLAERPLIDWHGFATITNPEGNGFSLIVSRAGDFTGRTIERAPTHIYVRGIPTCGVLRIATLFKSVVLVATGSGIGPCLAVILARKVPCRILWTAPNPEQTFGQKIVDSVKATDSQAVIWNTRTQGKPNMSLIAYQLWRESGAEAVCVISNKKFTTKIVYDMEARGIPAYGAIFDS</sequence>
<organism evidence="5 6">
    <name type="scientific">Cochliobolus heterostrophus (strain C5 / ATCC 48332 / race O)</name>
    <name type="common">Southern corn leaf blight fungus</name>
    <name type="synonym">Bipolaris maydis</name>
    <dbReference type="NCBI Taxonomy" id="701091"/>
    <lineage>
        <taxon>Eukaryota</taxon>
        <taxon>Fungi</taxon>
        <taxon>Dikarya</taxon>
        <taxon>Ascomycota</taxon>
        <taxon>Pezizomycotina</taxon>
        <taxon>Dothideomycetes</taxon>
        <taxon>Pleosporomycetidae</taxon>
        <taxon>Pleosporales</taxon>
        <taxon>Pleosporineae</taxon>
        <taxon>Pleosporaceae</taxon>
        <taxon>Bipolaris</taxon>
    </lineage>
</organism>
<feature type="transmembrane region" description="Helical" evidence="3">
    <location>
        <begin position="669"/>
        <end position="687"/>
    </location>
</feature>
<evidence type="ECO:0000313" key="5">
    <source>
        <dbReference type="EMBL" id="EMD89492.1"/>
    </source>
</evidence>
<feature type="domain" description="AMP-dependent synthetase/ligase" evidence="4">
    <location>
        <begin position="41"/>
        <end position="388"/>
    </location>
</feature>
<dbReference type="Gene3D" id="3.40.50.12780">
    <property type="entry name" value="N-terminal domain of ligase-like"/>
    <property type="match status" value="1"/>
</dbReference>
<feature type="transmembrane region" description="Helical" evidence="3">
    <location>
        <begin position="646"/>
        <end position="663"/>
    </location>
</feature>
<protein>
    <recommendedName>
        <fullName evidence="4">AMP-dependent synthetase/ligase domain-containing protein</fullName>
    </recommendedName>
</protein>
<accession>M2UNK4</accession>
<dbReference type="EMBL" id="KB445579">
    <property type="protein sequence ID" value="EMD89492.1"/>
    <property type="molecule type" value="Genomic_DNA"/>
</dbReference>
<gene>
    <name evidence="5" type="ORF">COCHEDRAFT_116719</name>
</gene>
<feature type="transmembrane region" description="Helical" evidence="3">
    <location>
        <begin position="615"/>
        <end position="634"/>
    </location>
</feature>
<dbReference type="InterPro" id="IPR045851">
    <property type="entry name" value="AMP-bd_C_sf"/>
</dbReference>
<dbReference type="PANTHER" id="PTHR33927">
    <property type="entry name" value="TRANSMEMBRANE PROTEIN"/>
    <property type="match status" value="1"/>
</dbReference>
<reference evidence="5 6" key="1">
    <citation type="journal article" date="2012" name="PLoS Pathog.">
        <title>Diverse lifestyles and strategies of plant pathogenesis encoded in the genomes of eighteen Dothideomycetes fungi.</title>
        <authorList>
            <person name="Ohm R.A."/>
            <person name="Feau N."/>
            <person name="Henrissat B."/>
            <person name="Schoch C.L."/>
            <person name="Horwitz B.A."/>
            <person name="Barry K.W."/>
            <person name="Condon B.J."/>
            <person name="Copeland A.C."/>
            <person name="Dhillon B."/>
            <person name="Glaser F."/>
            <person name="Hesse C.N."/>
            <person name="Kosti I."/>
            <person name="LaButti K."/>
            <person name="Lindquist E.A."/>
            <person name="Lucas S."/>
            <person name="Salamov A.A."/>
            <person name="Bradshaw R.E."/>
            <person name="Ciuffetti L."/>
            <person name="Hamelin R.C."/>
            <person name="Kema G.H.J."/>
            <person name="Lawrence C."/>
            <person name="Scott J.A."/>
            <person name="Spatafora J.W."/>
            <person name="Turgeon B.G."/>
            <person name="de Wit P.J.G.M."/>
            <person name="Zhong S."/>
            <person name="Goodwin S.B."/>
            <person name="Grigoriev I.V."/>
        </authorList>
    </citation>
    <scope>NUCLEOTIDE SEQUENCE [LARGE SCALE GENOMIC DNA]</scope>
    <source>
        <strain evidence="6">C5 / ATCC 48332 / race O</strain>
    </source>
</reference>
<dbReference type="PANTHER" id="PTHR33927:SF5">
    <property type="entry name" value="ENZYME, PUTATIVE (AFU_ORTHOLOGUE AFUA_8G01222)-RELATED"/>
    <property type="match status" value="1"/>
</dbReference>
<feature type="transmembrane region" description="Helical" evidence="3">
    <location>
        <begin position="734"/>
        <end position="751"/>
    </location>
</feature>
<dbReference type="STRING" id="701091.M2UNK4"/>
<dbReference type="NCBIfam" id="TIGR01733">
    <property type="entry name" value="AA-adenyl-dom"/>
    <property type="match status" value="1"/>
</dbReference>
<dbReference type="InterPro" id="IPR000873">
    <property type="entry name" value="AMP-dep_synth/lig_dom"/>
</dbReference>
<evidence type="ECO:0000256" key="1">
    <source>
        <dbReference type="ARBA" id="ARBA00022450"/>
    </source>
</evidence>
<dbReference type="OrthoDB" id="3142841at2759"/>
<dbReference type="AlphaFoldDB" id="M2UNK4"/>
<feature type="transmembrane region" description="Helical" evidence="3">
    <location>
        <begin position="808"/>
        <end position="825"/>
    </location>
</feature>
<evidence type="ECO:0000256" key="2">
    <source>
        <dbReference type="ARBA" id="ARBA00022553"/>
    </source>
</evidence>
<keyword evidence="1" id="KW-0596">Phosphopantetheine</keyword>
<feature type="transmembrane region" description="Helical" evidence="3">
    <location>
        <begin position="694"/>
        <end position="714"/>
    </location>
</feature>
<dbReference type="OMA" id="NFWNVCG"/>
<dbReference type="eggNOG" id="KOG1178">
    <property type="taxonomic scope" value="Eukaryota"/>
</dbReference>
<keyword evidence="3" id="KW-0812">Transmembrane</keyword>
<dbReference type="HOGENOM" id="CLU_005562_2_0_1"/>
<name>M2UNK4_COCH5</name>
<dbReference type="InterPro" id="IPR042099">
    <property type="entry name" value="ANL_N_sf"/>
</dbReference>
<reference evidence="6" key="2">
    <citation type="journal article" date="2013" name="PLoS Genet.">
        <title>Comparative genome structure, secondary metabolite, and effector coding capacity across Cochliobolus pathogens.</title>
        <authorList>
            <person name="Condon B.J."/>
            <person name="Leng Y."/>
            <person name="Wu D."/>
            <person name="Bushley K.E."/>
            <person name="Ohm R.A."/>
            <person name="Otillar R."/>
            <person name="Martin J."/>
            <person name="Schackwitz W."/>
            <person name="Grimwood J."/>
            <person name="MohdZainudin N."/>
            <person name="Xue C."/>
            <person name="Wang R."/>
            <person name="Manning V.A."/>
            <person name="Dhillon B."/>
            <person name="Tu Z.J."/>
            <person name="Steffenson B.J."/>
            <person name="Salamov A."/>
            <person name="Sun H."/>
            <person name="Lowry S."/>
            <person name="LaButti K."/>
            <person name="Han J."/>
            <person name="Copeland A."/>
            <person name="Lindquist E."/>
            <person name="Barry K."/>
            <person name="Schmutz J."/>
            <person name="Baker S.E."/>
            <person name="Ciuffetti L.M."/>
            <person name="Grigoriev I.V."/>
            <person name="Zhong S."/>
            <person name="Turgeon B.G."/>
        </authorList>
    </citation>
    <scope>NUCLEOTIDE SEQUENCE [LARGE SCALE GENOMIC DNA]</scope>
    <source>
        <strain evidence="6">C5 / ATCC 48332 / race O</strain>
    </source>
</reference>
<dbReference type="InterPro" id="IPR010071">
    <property type="entry name" value="AA_adenyl_dom"/>
</dbReference>
<evidence type="ECO:0000313" key="6">
    <source>
        <dbReference type="Proteomes" id="UP000016936"/>
    </source>
</evidence>
<dbReference type="Pfam" id="PF00501">
    <property type="entry name" value="AMP-binding"/>
    <property type="match status" value="1"/>
</dbReference>
<dbReference type="SUPFAM" id="SSF56801">
    <property type="entry name" value="Acetyl-CoA synthetase-like"/>
    <property type="match status" value="1"/>
</dbReference>